<comment type="caution">
    <text evidence="3">The sequence shown here is derived from an EMBL/GenBank/DDBJ whole genome shotgun (WGS) entry which is preliminary data.</text>
</comment>
<evidence type="ECO:0000313" key="4">
    <source>
        <dbReference type="Proteomes" id="UP000593562"/>
    </source>
</evidence>
<dbReference type="GO" id="GO:0005730">
    <property type="term" value="C:nucleolus"/>
    <property type="evidence" value="ECO:0007669"/>
    <property type="project" value="TreeGrafter"/>
</dbReference>
<evidence type="ECO:0000259" key="2">
    <source>
        <dbReference type="PROSITE" id="PS50141"/>
    </source>
</evidence>
<dbReference type="GO" id="GO:0005737">
    <property type="term" value="C:cytoplasm"/>
    <property type="evidence" value="ECO:0007669"/>
    <property type="project" value="TreeGrafter"/>
</dbReference>
<dbReference type="InParanoid" id="A0A7J7DDA9"/>
<evidence type="ECO:0000313" key="3">
    <source>
        <dbReference type="EMBL" id="KAF5744365.1"/>
    </source>
</evidence>
<feature type="region of interest" description="Disordered" evidence="1">
    <location>
        <begin position="112"/>
        <end position="139"/>
    </location>
</feature>
<proteinExistence type="predicted"/>
<dbReference type="InterPro" id="IPR002466">
    <property type="entry name" value="A_deamin"/>
</dbReference>
<dbReference type="PANTHER" id="PTHR10910">
    <property type="entry name" value="EUKARYOTE SPECIFIC DSRNA BINDING PROTEIN"/>
    <property type="match status" value="1"/>
</dbReference>
<sequence length="445" mass="49089">MESPACCSSSVSSGEKDWGEKVSEKVLSLYKSLPKKGKPQGREVTVLAAFLLSSPSQDLEVVALGTGTKCVGRSLLSPHGDVVNDSHAEIIARRALLRFFYTEIKRLNDNLQQQRNDKTKEQWQSDDIKDSPFQLDRDGPNQRKYKLGVDWQLHLYISQLPCGVATLSSHVYPMNDVLLRQDNLPPSAGQVNGSIGGILEFSAKSSVEGLQLTGTVQRKPGRGDTTLSVSCSDKIARWNVVGVQGALLSHFLQPVYVSSIVVGQSPNVSDKVLLEDQLKVSLCDRILPLSSELIKPFLVNKPVFHAATMPPNEFQHSDCAKATLTCGYSICWNKSGLHEVILGTTGRKQGTSAKGALSPSTESSLCKKQLLEIFLSISHGYQINYPTNEMSYRELKDKAQAYSSSSTIFKGGAHFNNWLLKPLDFEAFFIDEVLERVESKRCKHL</sequence>
<name>A0A7J7DDA9_TRIWF</name>
<feature type="domain" description="A to I editase" evidence="2">
    <location>
        <begin position="63"/>
        <end position="428"/>
    </location>
</feature>
<keyword evidence="4" id="KW-1185">Reference proteome</keyword>
<dbReference type="EMBL" id="JAAARO010000008">
    <property type="protein sequence ID" value="KAF5744365.1"/>
    <property type="molecule type" value="Genomic_DNA"/>
</dbReference>
<dbReference type="Proteomes" id="UP000593562">
    <property type="component" value="Unassembled WGS sequence"/>
</dbReference>
<dbReference type="AlphaFoldDB" id="A0A7J7DDA9"/>
<gene>
    <name evidence="3" type="ORF">HS088_TW08G00969</name>
</gene>
<reference evidence="3 4" key="1">
    <citation type="journal article" date="2020" name="Nat. Commun.">
        <title>Genome of Tripterygium wilfordii and identification of cytochrome P450 involved in triptolide biosynthesis.</title>
        <authorList>
            <person name="Tu L."/>
            <person name="Su P."/>
            <person name="Zhang Z."/>
            <person name="Gao L."/>
            <person name="Wang J."/>
            <person name="Hu T."/>
            <person name="Zhou J."/>
            <person name="Zhang Y."/>
            <person name="Zhao Y."/>
            <person name="Liu Y."/>
            <person name="Song Y."/>
            <person name="Tong Y."/>
            <person name="Lu Y."/>
            <person name="Yang J."/>
            <person name="Xu C."/>
            <person name="Jia M."/>
            <person name="Peters R.J."/>
            <person name="Huang L."/>
            <person name="Gao W."/>
        </authorList>
    </citation>
    <scope>NUCLEOTIDE SEQUENCE [LARGE SCALE GENOMIC DNA]</scope>
    <source>
        <strain evidence="4">cv. XIE 37</strain>
        <tissue evidence="3">Leaf</tissue>
    </source>
</reference>
<dbReference type="GO" id="GO:0003726">
    <property type="term" value="F:double-stranded RNA adenosine deaminase activity"/>
    <property type="evidence" value="ECO:0007669"/>
    <property type="project" value="TreeGrafter"/>
</dbReference>
<protein>
    <submittedName>
        <fullName evidence="3">tRNA-specific adenosine deaminase 1 isoform X2</fullName>
    </submittedName>
</protein>
<dbReference type="GO" id="GO:0006396">
    <property type="term" value="P:RNA processing"/>
    <property type="evidence" value="ECO:0007669"/>
    <property type="project" value="InterPro"/>
</dbReference>
<feature type="compositionally biased region" description="Basic and acidic residues" evidence="1">
    <location>
        <begin position="115"/>
        <end position="139"/>
    </location>
</feature>
<dbReference type="GO" id="GO:0003725">
    <property type="term" value="F:double-stranded RNA binding"/>
    <property type="evidence" value="ECO:0007669"/>
    <property type="project" value="TreeGrafter"/>
</dbReference>
<dbReference type="PANTHER" id="PTHR10910:SF62">
    <property type="entry name" value="AT07585P-RELATED"/>
    <property type="match status" value="1"/>
</dbReference>
<dbReference type="Pfam" id="PF02137">
    <property type="entry name" value="A_deamin"/>
    <property type="match status" value="1"/>
</dbReference>
<organism evidence="3 4">
    <name type="scientific">Tripterygium wilfordii</name>
    <name type="common">Thunder God vine</name>
    <dbReference type="NCBI Taxonomy" id="458696"/>
    <lineage>
        <taxon>Eukaryota</taxon>
        <taxon>Viridiplantae</taxon>
        <taxon>Streptophyta</taxon>
        <taxon>Embryophyta</taxon>
        <taxon>Tracheophyta</taxon>
        <taxon>Spermatophyta</taxon>
        <taxon>Magnoliopsida</taxon>
        <taxon>eudicotyledons</taxon>
        <taxon>Gunneridae</taxon>
        <taxon>Pentapetalae</taxon>
        <taxon>rosids</taxon>
        <taxon>fabids</taxon>
        <taxon>Celastrales</taxon>
        <taxon>Celastraceae</taxon>
        <taxon>Tripterygium</taxon>
    </lineage>
</organism>
<dbReference type="PROSITE" id="PS50141">
    <property type="entry name" value="A_DEAMIN_EDITASE"/>
    <property type="match status" value="1"/>
</dbReference>
<dbReference type="FunCoup" id="A0A7J7DDA9">
    <property type="interactions" value="2425"/>
</dbReference>
<dbReference type="GO" id="GO:0006382">
    <property type="term" value="P:adenosine to inosine editing"/>
    <property type="evidence" value="ECO:0007669"/>
    <property type="project" value="TreeGrafter"/>
</dbReference>
<dbReference type="GO" id="GO:0008251">
    <property type="term" value="F:tRNA-specific adenosine deaminase activity"/>
    <property type="evidence" value="ECO:0007669"/>
    <property type="project" value="TreeGrafter"/>
</dbReference>
<accession>A0A7J7DDA9</accession>
<dbReference type="SMART" id="SM00552">
    <property type="entry name" value="ADEAMc"/>
    <property type="match status" value="1"/>
</dbReference>
<evidence type="ECO:0000256" key="1">
    <source>
        <dbReference type="SAM" id="MobiDB-lite"/>
    </source>
</evidence>